<accession>A0A1M5RUU5</accession>
<dbReference type="Proteomes" id="UP000184211">
    <property type="component" value="Unassembled WGS sequence"/>
</dbReference>
<dbReference type="EMBL" id="FQWM01000004">
    <property type="protein sequence ID" value="SHH29593.1"/>
    <property type="molecule type" value="Genomic_DNA"/>
</dbReference>
<feature type="chain" id="PRO_5012454781" description="Lipoprotein" evidence="1">
    <location>
        <begin position="27"/>
        <end position="63"/>
    </location>
</feature>
<keyword evidence="1" id="KW-0732">Signal</keyword>
<evidence type="ECO:0000256" key="1">
    <source>
        <dbReference type="SAM" id="SignalP"/>
    </source>
</evidence>
<name>A0A1M5RUU5_9RHOB</name>
<dbReference type="AlphaFoldDB" id="A0A1M5RUU5"/>
<keyword evidence="3" id="KW-1185">Reference proteome</keyword>
<feature type="signal peptide" evidence="1">
    <location>
        <begin position="1"/>
        <end position="26"/>
    </location>
</feature>
<gene>
    <name evidence="2" type="ORF">SAMN04488044_2294</name>
</gene>
<proteinExistence type="predicted"/>
<evidence type="ECO:0000313" key="3">
    <source>
        <dbReference type="Proteomes" id="UP000184211"/>
    </source>
</evidence>
<dbReference type="STRING" id="870908.SAMN04488044_2294"/>
<protein>
    <recommendedName>
        <fullName evidence="4">Lipoprotein</fullName>
    </recommendedName>
</protein>
<organism evidence="2 3">
    <name type="scientific">Cognatishimia maritima</name>
    <dbReference type="NCBI Taxonomy" id="870908"/>
    <lineage>
        <taxon>Bacteria</taxon>
        <taxon>Pseudomonadati</taxon>
        <taxon>Pseudomonadota</taxon>
        <taxon>Alphaproteobacteria</taxon>
        <taxon>Rhodobacterales</taxon>
        <taxon>Paracoccaceae</taxon>
        <taxon>Cognatishimia</taxon>
    </lineage>
</organism>
<evidence type="ECO:0008006" key="4">
    <source>
        <dbReference type="Google" id="ProtNLM"/>
    </source>
</evidence>
<evidence type="ECO:0000313" key="2">
    <source>
        <dbReference type="EMBL" id="SHH29593.1"/>
    </source>
</evidence>
<sequence>MEGPIGMKWIAALITISFLASCGADGAPVQPTAGIGIGISPSGLSTSTRVGVKKGPVSVGVSL</sequence>
<reference evidence="3" key="1">
    <citation type="submission" date="2016-11" db="EMBL/GenBank/DDBJ databases">
        <authorList>
            <person name="Varghese N."/>
            <person name="Submissions S."/>
        </authorList>
    </citation>
    <scope>NUCLEOTIDE SEQUENCE [LARGE SCALE GENOMIC DNA]</scope>
    <source>
        <strain evidence="3">DSM 28223</strain>
    </source>
</reference>